<dbReference type="PANTHER" id="PTHR34501:SF9">
    <property type="entry name" value="MAJOR OUTER MEMBRANE PROTEIN P.IA"/>
    <property type="match status" value="1"/>
</dbReference>
<evidence type="ECO:0000256" key="2">
    <source>
        <dbReference type="ARBA" id="ARBA00011233"/>
    </source>
</evidence>
<gene>
    <name evidence="13" type="ORF">PG1C_13155</name>
</gene>
<keyword evidence="10" id="KW-0998">Cell outer membrane</keyword>
<evidence type="ECO:0000259" key="12">
    <source>
        <dbReference type="Pfam" id="PF13609"/>
    </source>
</evidence>
<dbReference type="PANTHER" id="PTHR34501">
    <property type="entry name" value="PROTEIN YDDL-RELATED"/>
    <property type="match status" value="1"/>
</dbReference>
<dbReference type="SUPFAM" id="SSF56935">
    <property type="entry name" value="Porins"/>
    <property type="match status" value="1"/>
</dbReference>
<keyword evidence="14" id="KW-1185">Reference proteome</keyword>
<evidence type="ECO:0000256" key="11">
    <source>
        <dbReference type="SAM" id="SignalP"/>
    </source>
</evidence>
<dbReference type="InterPro" id="IPR002299">
    <property type="entry name" value="Porin_Neis"/>
</dbReference>
<dbReference type="STRING" id="1565605.PG1C_13155"/>
<reference evidence="13 14" key="1">
    <citation type="journal article" date="2015" name="Genome Announc.">
        <title>Complete Genome Sequence of a Novel Bacterium within the Family Rhodocyclaceae That Degrades Polycyclic Aromatic Hydrocarbons.</title>
        <authorList>
            <person name="Singleton D.R."/>
            <person name="Dickey A.N."/>
            <person name="Scholl E.H."/>
            <person name="Wright F.A."/>
            <person name="Aitken M.D."/>
        </authorList>
    </citation>
    <scope>NUCLEOTIDE SEQUENCE [LARGE SCALE GENOMIC DNA]</scope>
    <source>
        <strain evidence="14">PG1-Ca6</strain>
    </source>
</reference>
<dbReference type="EMBL" id="CP010554">
    <property type="protein sequence ID" value="AJP49123.1"/>
    <property type="molecule type" value="Genomic_DNA"/>
</dbReference>
<keyword evidence="9" id="KW-0472">Membrane</keyword>
<comment type="subunit">
    <text evidence="2">Homotrimer.</text>
</comment>
<dbReference type="PRINTS" id="PR00182">
    <property type="entry name" value="ECOLNEIPORIN"/>
</dbReference>
<evidence type="ECO:0000313" key="13">
    <source>
        <dbReference type="EMBL" id="AJP49123.1"/>
    </source>
</evidence>
<evidence type="ECO:0000256" key="8">
    <source>
        <dbReference type="ARBA" id="ARBA00023114"/>
    </source>
</evidence>
<dbReference type="PRINTS" id="PR00184">
    <property type="entry name" value="NEISSPPORIN"/>
</dbReference>
<sequence length="407" mass="42849">MVQHGKRAVVFSILAGLSGAAAAQSAVTLYGVADATFDVIHVTDGKTTANNPSFNRVSSNGSRLGFKGAENLGNGLTAIFQFESNANFDKGGALDTNRDNFVGIASPWGVFVLGNATGPTRALAEAVDVNVDSDGIASNRAIVGKLGGVFDDGKIRTGTRSGPSMWDVRFKNGIGYMSPVFSGLQVILSWQTPEDKTETPGMRFRPIAFDSGVKYVNGRWLAGVGYGKLSERNETGFPGLGPGGLAGLGMDEKLDELRVAGKYEGDQFSVRGLFGQATAKGSLGKIKQNTWGVGATYQVMANGKLTSQYYRARDISGSAVGAATSPYLSGEDTGAKFYSVGFEYSLSKRTLLKAHYAALRNDAKTGTNTSGRGGYDFGNGYASENSGVTIGDDVKLSGFQFGIRHTF</sequence>
<dbReference type="InterPro" id="IPR050298">
    <property type="entry name" value="Gram-neg_bact_OMP"/>
</dbReference>
<dbReference type="Gene3D" id="2.40.160.10">
    <property type="entry name" value="Porin"/>
    <property type="match status" value="1"/>
</dbReference>
<dbReference type="HOGENOM" id="CLU_038238_1_1_4"/>
<dbReference type="InterPro" id="IPR001702">
    <property type="entry name" value="Porin_Gram-ve"/>
</dbReference>
<evidence type="ECO:0000256" key="5">
    <source>
        <dbReference type="ARBA" id="ARBA00022692"/>
    </source>
</evidence>
<evidence type="ECO:0000256" key="3">
    <source>
        <dbReference type="ARBA" id="ARBA00022448"/>
    </source>
</evidence>
<keyword evidence="8" id="KW-0626">Porin</keyword>
<comment type="subcellular location">
    <subcellularLocation>
        <location evidence="1">Cell outer membrane</location>
        <topology evidence="1">Multi-pass membrane protein</topology>
    </subcellularLocation>
</comment>
<dbReference type="GO" id="GO:0046930">
    <property type="term" value="C:pore complex"/>
    <property type="evidence" value="ECO:0007669"/>
    <property type="project" value="UniProtKB-KW"/>
</dbReference>
<dbReference type="InterPro" id="IPR033900">
    <property type="entry name" value="Gram_neg_porin_domain"/>
</dbReference>
<evidence type="ECO:0000313" key="14">
    <source>
        <dbReference type="Proteomes" id="UP000061603"/>
    </source>
</evidence>
<organism evidence="13 14">
    <name type="scientific">Rugosibacter aromaticivorans</name>
    <dbReference type="NCBI Taxonomy" id="1565605"/>
    <lineage>
        <taxon>Bacteria</taxon>
        <taxon>Pseudomonadati</taxon>
        <taxon>Pseudomonadota</taxon>
        <taxon>Betaproteobacteria</taxon>
        <taxon>Nitrosomonadales</taxon>
        <taxon>Sterolibacteriaceae</taxon>
        <taxon>Rugosibacter</taxon>
    </lineage>
</organism>
<keyword evidence="3" id="KW-0813">Transport</keyword>
<feature type="domain" description="Porin" evidence="12">
    <location>
        <begin position="13"/>
        <end position="363"/>
    </location>
</feature>
<dbReference type="GO" id="GO:0015288">
    <property type="term" value="F:porin activity"/>
    <property type="evidence" value="ECO:0007669"/>
    <property type="project" value="UniProtKB-KW"/>
</dbReference>
<evidence type="ECO:0000256" key="10">
    <source>
        <dbReference type="ARBA" id="ARBA00023237"/>
    </source>
</evidence>
<keyword evidence="7" id="KW-0406">Ion transport</keyword>
<proteinExistence type="predicted"/>
<name>A0A0C5JBE8_9PROT</name>
<feature type="signal peptide" evidence="11">
    <location>
        <begin position="1"/>
        <end position="23"/>
    </location>
</feature>
<dbReference type="GO" id="GO:0009279">
    <property type="term" value="C:cell outer membrane"/>
    <property type="evidence" value="ECO:0007669"/>
    <property type="project" value="UniProtKB-SubCell"/>
</dbReference>
<dbReference type="Proteomes" id="UP000061603">
    <property type="component" value="Chromosome"/>
</dbReference>
<dbReference type="CDD" id="cd00342">
    <property type="entry name" value="gram_neg_porins"/>
    <property type="match status" value="1"/>
</dbReference>
<keyword evidence="5" id="KW-0812">Transmembrane</keyword>
<evidence type="ECO:0000256" key="6">
    <source>
        <dbReference type="ARBA" id="ARBA00022729"/>
    </source>
</evidence>
<dbReference type="Pfam" id="PF13609">
    <property type="entry name" value="Porin_4"/>
    <property type="match status" value="1"/>
</dbReference>
<evidence type="ECO:0000256" key="4">
    <source>
        <dbReference type="ARBA" id="ARBA00022452"/>
    </source>
</evidence>
<evidence type="ECO:0000256" key="7">
    <source>
        <dbReference type="ARBA" id="ARBA00023065"/>
    </source>
</evidence>
<accession>A0A0C5JBE8</accession>
<evidence type="ECO:0000256" key="1">
    <source>
        <dbReference type="ARBA" id="ARBA00004571"/>
    </source>
</evidence>
<evidence type="ECO:0000256" key="9">
    <source>
        <dbReference type="ARBA" id="ARBA00023136"/>
    </source>
</evidence>
<protein>
    <recommendedName>
        <fullName evidence="12">Porin domain-containing protein</fullName>
    </recommendedName>
</protein>
<feature type="chain" id="PRO_5002186607" description="Porin domain-containing protein" evidence="11">
    <location>
        <begin position="24"/>
        <end position="407"/>
    </location>
</feature>
<dbReference type="AlphaFoldDB" id="A0A0C5JBE8"/>
<dbReference type="KEGG" id="rbu:PG1C_13155"/>
<keyword evidence="4" id="KW-1134">Transmembrane beta strand</keyword>
<keyword evidence="6 11" id="KW-0732">Signal</keyword>
<dbReference type="GO" id="GO:0034220">
    <property type="term" value="P:monoatomic ion transmembrane transport"/>
    <property type="evidence" value="ECO:0007669"/>
    <property type="project" value="InterPro"/>
</dbReference>
<dbReference type="InterPro" id="IPR023614">
    <property type="entry name" value="Porin_dom_sf"/>
</dbReference>
<dbReference type="RefSeq" id="WP_202635225.1">
    <property type="nucleotide sequence ID" value="NZ_CP010554.1"/>
</dbReference>